<name>A0A1Q6A3B2_9SPHI</name>
<evidence type="ECO:0000313" key="2">
    <source>
        <dbReference type="EMBL" id="OKS88505.1"/>
    </source>
</evidence>
<dbReference type="Gene3D" id="3.30.70.2970">
    <property type="entry name" value="Protein of unknown function (DUF541), domain 2"/>
    <property type="match status" value="1"/>
</dbReference>
<keyword evidence="1" id="KW-0732">Signal</keyword>
<organism evidence="2 3">
    <name type="scientific">Mucilaginibacter polytrichastri</name>
    <dbReference type="NCBI Taxonomy" id="1302689"/>
    <lineage>
        <taxon>Bacteria</taxon>
        <taxon>Pseudomonadati</taxon>
        <taxon>Bacteroidota</taxon>
        <taxon>Sphingobacteriia</taxon>
        <taxon>Sphingobacteriales</taxon>
        <taxon>Sphingobacteriaceae</taxon>
        <taxon>Mucilaginibacter</taxon>
    </lineage>
</organism>
<dbReference type="Gene3D" id="3.30.110.170">
    <property type="entry name" value="Protein of unknown function (DUF541), domain 1"/>
    <property type="match status" value="1"/>
</dbReference>
<dbReference type="AlphaFoldDB" id="A0A1Q6A3B2"/>
<dbReference type="PANTHER" id="PTHR34387:SF1">
    <property type="entry name" value="PERIPLASMIC IMMUNOGENIC PROTEIN"/>
    <property type="match status" value="1"/>
</dbReference>
<feature type="chain" id="PRO_5010206737" description="26 kDa periplasmic immunogenic protein" evidence="1">
    <location>
        <begin position="20"/>
        <end position="231"/>
    </location>
</feature>
<evidence type="ECO:0000313" key="3">
    <source>
        <dbReference type="Proteomes" id="UP000186720"/>
    </source>
</evidence>
<dbReference type="Pfam" id="PF04402">
    <property type="entry name" value="SIMPL"/>
    <property type="match status" value="1"/>
</dbReference>
<dbReference type="InterPro" id="IPR052022">
    <property type="entry name" value="26kDa_periplasmic_antigen"/>
</dbReference>
<dbReference type="GO" id="GO:0006974">
    <property type="term" value="P:DNA damage response"/>
    <property type="evidence" value="ECO:0007669"/>
    <property type="project" value="TreeGrafter"/>
</dbReference>
<dbReference type="RefSeq" id="WP_074491077.1">
    <property type="nucleotide sequence ID" value="NZ_FPAM01000011.1"/>
</dbReference>
<gene>
    <name evidence="2" type="ORF">RG47T_3974</name>
</gene>
<protein>
    <recommendedName>
        <fullName evidence="4">26 kDa periplasmic immunogenic protein</fullName>
    </recommendedName>
</protein>
<dbReference type="STRING" id="1302689.RG47T_3974"/>
<reference evidence="2 3" key="1">
    <citation type="submission" date="2016-11" db="EMBL/GenBank/DDBJ databases">
        <title>Whole Genome Sequencing of Mucilaginibacter polytrichastri RG4-7(T) isolated from the moss sample.</title>
        <authorList>
            <person name="Li Y."/>
        </authorList>
    </citation>
    <scope>NUCLEOTIDE SEQUENCE [LARGE SCALE GENOMIC DNA]</scope>
    <source>
        <strain evidence="2 3">RG4-7</strain>
    </source>
</reference>
<keyword evidence="3" id="KW-1185">Reference proteome</keyword>
<evidence type="ECO:0008006" key="4">
    <source>
        <dbReference type="Google" id="ProtNLM"/>
    </source>
</evidence>
<accession>A0A1Q6A3B2</accession>
<dbReference type="EMBL" id="MPPL01000001">
    <property type="protein sequence ID" value="OKS88505.1"/>
    <property type="molecule type" value="Genomic_DNA"/>
</dbReference>
<evidence type="ECO:0000256" key="1">
    <source>
        <dbReference type="SAM" id="SignalP"/>
    </source>
</evidence>
<dbReference type="Proteomes" id="UP000186720">
    <property type="component" value="Unassembled WGS sequence"/>
</dbReference>
<dbReference type="InterPro" id="IPR007497">
    <property type="entry name" value="SIMPL/DUF541"/>
</dbReference>
<comment type="caution">
    <text evidence="2">The sequence shown here is derived from an EMBL/GenBank/DDBJ whole genome shotgun (WGS) entry which is preliminary data.</text>
</comment>
<dbReference type="OrthoDB" id="1242975at2"/>
<dbReference type="PANTHER" id="PTHR34387">
    <property type="entry name" value="SLR1258 PROTEIN"/>
    <property type="match status" value="1"/>
</dbReference>
<sequence length="231" mass="26061">MKRLLLIAALTTFTFAAFAQTVDLRRKIAVTGTAEQEVTPDIIYVSISLKEYMDGKNKTTIDVLERQLQKAVTDAGIQKEDFTINNLSSYNYTVQKKKNPDFLASKQYRIKFHDLNAYNQILAEVDAKGIQSTNIESYDYSKIESLKKDLKIKALLAAKEKATYLLTSIGEHTGSPLDIQEVSNDIYPQPVYRANMMMMKAESADAAPQDNIDVKKIKLSSQMNVTFEIVK</sequence>
<proteinExistence type="predicted"/>
<feature type="signal peptide" evidence="1">
    <location>
        <begin position="1"/>
        <end position="19"/>
    </location>
</feature>